<gene>
    <name evidence="1" type="ORF">METZ01_LOCUS430832</name>
</gene>
<sequence length="37" mass="3594">MKVGSAVVYIGASHSTALCSVPVAPGQLIAPLGGITK</sequence>
<protein>
    <submittedName>
        <fullName evidence="1">Uncharacterized protein</fullName>
    </submittedName>
</protein>
<organism evidence="1">
    <name type="scientific">marine metagenome</name>
    <dbReference type="NCBI Taxonomy" id="408172"/>
    <lineage>
        <taxon>unclassified sequences</taxon>
        <taxon>metagenomes</taxon>
        <taxon>ecological metagenomes</taxon>
    </lineage>
</organism>
<accession>A0A382Y653</accession>
<reference evidence="1" key="1">
    <citation type="submission" date="2018-05" db="EMBL/GenBank/DDBJ databases">
        <authorList>
            <person name="Lanie J.A."/>
            <person name="Ng W.-L."/>
            <person name="Kazmierczak K.M."/>
            <person name="Andrzejewski T.M."/>
            <person name="Davidsen T.M."/>
            <person name="Wayne K.J."/>
            <person name="Tettelin H."/>
            <person name="Glass J.I."/>
            <person name="Rusch D."/>
            <person name="Podicherti R."/>
            <person name="Tsui H.-C.T."/>
            <person name="Winkler M.E."/>
        </authorList>
    </citation>
    <scope>NUCLEOTIDE SEQUENCE</scope>
</reference>
<name>A0A382Y653_9ZZZZ</name>
<evidence type="ECO:0000313" key="1">
    <source>
        <dbReference type="EMBL" id="SVD77978.1"/>
    </source>
</evidence>
<dbReference type="EMBL" id="UINC01172743">
    <property type="protein sequence ID" value="SVD77978.1"/>
    <property type="molecule type" value="Genomic_DNA"/>
</dbReference>
<proteinExistence type="predicted"/>
<dbReference type="AlphaFoldDB" id="A0A382Y653"/>